<feature type="domain" description="Phenylalanine zipper" evidence="3">
    <location>
        <begin position="32"/>
        <end position="86"/>
    </location>
</feature>
<dbReference type="SUPFAM" id="SSF109805">
    <property type="entry name" value="Phenylalanine zipper"/>
    <property type="match status" value="1"/>
</dbReference>
<feature type="region of interest" description="Disordered" evidence="2">
    <location>
        <begin position="192"/>
        <end position="221"/>
    </location>
</feature>
<proteinExistence type="predicted"/>
<organism evidence="4 5">
    <name type="scientific">Muraenolepis orangiensis</name>
    <name type="common">Patagonian moray cod</name>
    <dbReference type="NCBI Taxonomy" id="630683"/>
    <lineage>
        <taxon>Eukaryota</taxon>
        <taxon>Metazoa</taxon>
        <taxon>Chordata</taxon>
        <taxon>Craniata</taxon>
        <taxon>Vertebrata</taxon>
        <taxon>Euteleostomi</taxon>
        <taxon>Actinopterygii</taxon>
        <taxon>Neopterygii</taxon>
        <taxon>Teleostei</taxon>
        <taxon>Neoteleostei</taxon>
        <taxon>Acanthomorphata</taxon>
        <taxon>Zeiogadaria</taxon>
        <taxon>Gadariae</taxon>
        <taxon>Gadiformes</taxon>
        <taxon>Muraenolepidoidei</taxon>
        <taxon>Muraenolepididae</taxon>
        <taxon>Muraenolepis</taxon>
    </lineage>
</organism>
<dbReference type="Gene3D" id="2.30.29.30">
    <property type="entry name" value="Pleckstrin-homology domain (PH domain)/Phosphotyrosine-binding domain (PTB)"/>
    <property type="match status" value="1"/>
</dbReference>
<protein>
    <recommendedName>
        <fullName evidence="3">Phenylalanine zipper domain-containing protein</fullName>
    </recommendedName>
</protein>
<reference evidence="4" key="1">
    <citation type="submission" date="2022-07" db="EMBL/GenBank/DDBJ databases">
        <title>Chromosome-level genome of Muraenolepis orangiensis.</title>
        <authorList>
            <person name="Kim J."/>
        </authorList>
    </citation>
    <scope>NUCLEOTIDE SEQUENCE</scope>
    <source>
        <strain evidence="4">KU_S4_2022</strain>
        <tissue evidence="4">Muscle</tissue>
    </source>
</reference>
<feature type="compositionally biased region" description="Polar residues" evidence="2">
    <location>
        <begin position="256"/>
        <end position="265"/>
    </location>
</feature>
<feature type="compositionally biased region" description="Low complexity" evidence="2">
    <location>
        <begin position="1"/>
        <end position="15"/>
    </location>
</feature>
<dbReference type="GO" id="GO:0005886">
    <property type="term" value="C:plasma membrane"/>
    <property type="evidence" value="ECO:0007669"/>
    <property type="project" value="TreeGrafter"/>
</dbReference>
<dbReference type="GO" id="GO:0005068">
    <property type="term" value="F:transmembrane receptor protein tyrosine kinase adaptor activity"/>
    <property type="evidence" value="ECO:0007669"/>
    <property type="project" value="TreeGrafter"/>
</dbReference>
<evidence type="ECO:0000313" key="4">
    <source>
        <dbReference type="EMBL" id="KAJ3604534.1"/>
    </source>
</evidence>
<feature type="compositionally biased region" description="Basic and acidic residues" evidence="2">
    <location>
        <begin position="384"/>
        <end position="397"/>
    </location>
</feature>
<name>A0A9Q0EBW9_9TELE</name>
<feature type="compositionally biased region" description="Low complexity" evidence="2">
    <location>
        <begin position="285"/>
        <end position="303"/>
    </location>
</feature>
<dbReference type="OrthoDB" id="10047184at2759"/>
<gene>
    <name evidence="4" type="ORF">NHX12_029274</name>
</gene>
<evidence type="ECO:0000313" key="5">
    <source>
        <dbReference type="Proteomes" id="UP001148018"/>
    </source>
</evidence>
<evidence type="ECO:0000256" key="2">
    <source>
        <dbReference type="SAM" id="MobiDB-lite"/>
    </source>
</evidence>
<keyword evidence="1" id="KW-0597">Phosphoprotein</keyword>
<accession>A0A9Q0EBW9</accession>
<feature type="compositionally biased region" description="Pro residues" evidence="2">
    <location>
        <begin position="240"/>
        <end position="252"/>
    </location>
</feature>
<dbReference type="InterPro" id="IPR015012">
    <property type="entry name" value="Phe_ZIP"/>
</dbReference>
<dbReference type="InterPro" id="IPR011993">
    <property type="entry name" value="PH-like_dom_sf"/>
</dbReference>
<comment type="caution">
    <text evidence="4">The sequence shown here is derived from an EMBL/GenBank/DDBJ whole genome shotgun (WGS) entry which is preliminary data.</text>
</comment>
<feature type="region of interest" description="Disordered" evidence="2">
    <location>
        <begin position="1"/>
        <end position="26"/>
    </location>
</feature>
<feature type="region of interest" description="Disordered" evidence="2">
    <location>
        <begin position="378"/>
        <end position="397"/>
    </location>
</feature>
<dbReference type="InterPro" id="IPR030523">
    <property type="entry name" value="SH2B"/>
</dbReference>
<feature type="non-terminal residue" evidence="4">
    <location>
        <position position="397"/>
    </location>
</feature>
<dbReference type="Gene3D" id="6.10.140.110">
    <property type="match status" value="1"/>
</dbReference>
<feature type="region of interest" description="Disordered" evidence="2">
    <location>
        <begin position="237"/>
        <end position="320"/>
    </location>
</feature>
<dbReference type="EMBL" id="JANIIK010000044">
    <property type="protein sequence ID" value="KAJ3604534.1"/>
    <property type="molecule type" value="Genomic_DNA"/>
</dbReference>
<dbReference type="Proteomes" id="UP001148018">
    <property type="component" value="Unassembled WGS sequence"/>
</dbReference>
<feature type="region of interest" description="Disordered" evidence="2">
    <location>
        <begin position="103"/>
        <end position="136"/>
    </location>
</feature>
<dbReference type="PANTHER" id="PTHR10872:SF1">
    <property type="entry name" value="SH2B ADAPTER PROTEIN 3"/>
    <property type="match status" value="1"/>
</dbReference>
<keyword evidence="5" id="KW-1185">Reference proteome</keyword>
<sequence length="397" mass="42844">MNGNTVHPANTTTTTPGGGEGGGLGLATPPKGWREFCELHAIATARELAGHYRSFTRERPQQDAIPPELFSKQFAHLFQQHFCCEVDKDGAHLHPTTCCPTTTESTSSSTPAGPPCPSPPHAVIGRRPANSNLLGAPDYRETVRPSSSASFFAVLPLKAEACAIREQEQPLRCSAASPALGTPVVLRRTVHSASGGTERCQPNERYSCDGTGSGPGHPEVTHFSKRHIKQNVERLFAGRPLPPSPQHRPSPRNPITDDNNSSTPHANGDRVGGVSSSTMEEETPLLSSSLVASSPSSSSSSCSNPEATPPSITPHKLKGGNFFDRLRRLGSRRQRRVESSSCCKEGQLRYLLVEDNISDGPPNWHRCRLLVRRTRDTLAGGGDGGERYQLELYDPPK</sequence>
<dbReference type="InterPro" id="IPR036290">
    <property type="entry name" value="Phe_ZIP_sf"/>
</dbReference>
<dbReference type="AlphaFoldDB" id="A0A9Q0EBW9"/>
<feature type="compositionally biased region" description="Gly residues" evidence="2">
    <location>
        <begin position="16"/>
        <end position="25"/>
    </location>
</feature>
<dbReference type="PANTHER" id="PTHR10872">
    <property type="entry name" value="SH2B ADAPTER PROTEIN"/>
    <property type="match status" value="1"/>
</dbReference>
<dbReference type="GO" id="GO:0035556">
    <property type="term" value="P:intracellular signal transduction"/>
    <property type="evidence" value="ECO:0007669"/>
    <property type="project" value="TreeGrafter"/>
</dbReference>
<dbReference type="Pfam" id="PF08916">
    <property type="entry name" value="Phe_ZIP"/>
    <property type="match status" value="1"/>
</dbReference>
<evidence type="ECO:0000259" key="3">
    <source>
        <dbReference type="Pfam" id="PF08916"/>
    </source>
</evidence>
<evidence type="ECO:0000256" key="1">
    <source>
        <dbReference type="ARBA" id="ARBA00022553"/>
    </source>
</evidence>